<dbReference type="InterPro" id="IPR039859">
    <property type="entry name" value="PFA4/ZDH16/20/ERF2-like"/>
</dbReference>
<keyword evidence="4 8" id="KW-1133">Transmembrane helix</keyword>
<reference evidence="10" key="1">
    <citation type="submission" date="2016-10" db="EMBL/GenBank/DDBJ databases">
        <authorList>
            <person name="Benchimol M."/>
            <person name="Almeida L.G."/>
            <person name="Vasconcelos A.T."/>
            <person name="Perreira-Neves A."/>
            <person name="Rosa I.A."/>
            <person name="Tasca T."/>
            <person name="Bogo M.R."/>
            <person name="de Souza W."/>
        </authorList>
    </citation>
    <scope>NUCLEOTIDE SEQUENCE [LARGE SCALE GENOMIC DNA]</scope>
    <source>
        <strain evidence="10">K</strain>
    </source>
</reference>
<dbReference type="AlphaFoldDB" id="A0A1J4KVF6"/>
<dbReference type="Proteomes" id="UP000179807">
    <property type="component" value="Unassembled WGS sequence"/>
</dbReference>
<evidence type="ECO:0000256" key="8">
    <source>
        <dbReference type="RuleBase" id="RU079119"/>
    </source>
</evidence>
<evidence type="ECO:0000256" key="7">
    <source>
        <dbReference type="ARBA" id="ARBA00038298"/>
    </source>
</evidence>
<organism evidence="10 11">
    <name type="scientific">Tritrichomonas foetus</name>
    <dbReference type="NCBI Taxonomy" id="1144522"/>
    <lineage>
        <taxon>Eukaryota</taxon>
        <taxon>Metamonada</taxon>
        <taxon>Parabasalia</taxon>
        <taxon>Tritrichomonadida</taxon>
        <taxon>Tritrichomonadidae</taxon>
        <taxon>Tritrichomonas</taxon>
    </lineage>
</organism>
<evidence type="ECO:0000256" key="5">
    <source>
        <dbReference type="ARBA" id="ARBA00023136"/>
    </source>
</evidence>
<dbReference type="EMBL" id="MLAK01000239">
    <property type="protein sequence ID" value="OHT15289.1"/>
    <property type="molecule type" value="Genomic_DNA"/>
</dbReference>
<dbReference type="InterPro" id="IPR001594">
    <property type="entry name" value="Palmitoyltrfase_DHHC"/>
</dbReference>
<evidence type="ECO:0000256" key="4">
    <source>
        <dbReference type="ARBA" id="ARBA00022989"/>
    </source>
</evidence>
<dbReference type="GO" id="GO:0016020">
    <property type="term" value="C:membrane"/>
    <property type="evidence" value="ECO:0007669"/>
    <property type="project" value="UniProtKB-SubCell"/>
</dbReference>
<comment type="catalytic activity">
    <reaction evidence="8">
        <text>L-cysteinyl-[protein] + hexadecanoyl-CoA = S-hexadecanoyl-L-cysteinyl-[protein] + CoA</text>
        <dbReference type="Rhea" id="RHEA:36683"/>
        <dbReference type="Rhea" id="RHEA-COMP:10131"/>
        <dbReference type="Rhea" id="RHEA-COMP:11032"/>
        <dbReference type="ChEBI" id="CHEBI:29950"/>
        <dbReference type="ChEBI" id="CHEBI:57287"/>
        <dbReference type="ChEBI" id="CHEBI:57379"/>
        <dbReference type="ChEBI" id="CHEBI:74151"/>
        <dbReference type="EC" id="2.3.1.225"/>
    </reaction>
</comment>
<comment type="domain">
    <text evidence="8">The DHHC domain is required for palmitoyltransferase activity.</text>
</comment>
<feature type="transmembrane region" description="Helical" evidence="8">
    <location>
        <begin position="30"/>
        <end position="48"/>
    </location>
</feature>
<name>A0A1J4KVF6_9EUKA</name>
<keyword evidence="2 8" id="KW-0808">Transferase</keyword>
<dbReference type="VEuPathDB" id="TrichDB:TRFO_14190"/>
<evidence type="ECO:0000256" key="6">
    <source>
        <dbReference type="ARBA" id="ARBA00023315"/>
    </source>
</evidence>
<protein>
    <recommendedName>
        <fullName evidence="8">Palmitoyltransferase</fullName>
        <ecNumber evidence="8">2.3.1.225</ecNumber>
    </recommendedName>
</protein>
<feature type="transmembrane region" description="Helical" evidence="8">
    <location>
        <begin position="158"/>
        <end position="177"/>
    </location>
</feature>
<dbReference type="Pfam" id="PF01529">
    <property type="entry name" value="DHHC"/>
    <property type="match status" value="1"/>
</dbReference>
<feature type="transmembrane region" description="Helical" evidence="8">
    <location>
        <begin position="60"/>
        <end position="82"/>
    </location>
</feature>
<dbReference type="RefSeq" id="XP_068368425.1">
    <property type="nucleotide sequence ID" value="XM_068497662.1"/>
</dbReference>
<comment type="caution">
    <text evidence="10">The sequence shown here is derived from an EMBL/GenBank/DDBJ whole genome shotgun (WGS) entry which is preliminary data.</text>
</comment>
<dbReference type="GO" id="GO:0005783">
    <property type="term" value="C:endoplasmic reticulum"/>
    <property type="evidence" value="ECO:0007669"/>
    <property type="project" value="TreeGrafter"/>
</dbReference>
<feature type="transmembrane region" description="Helical" evidence="8">
    <location>
        <begin position="189"/>
        <end position="213"/>
    </location>
</feature>
<feature type="domain" description="Palmitoyltransferase DHHC" evidence="9">
    <location>
        <begin position="109"/>
        <end position="228"/>
    </location>
</feature>
<dbReference type="PANTHER" id="PTHR22883:SF23">
    <property type="entry name" value="PALMITOYLTRANSFERASE ZDHHC6"/>
    <property type="match status" value="1"/>
</dbReference>
<dbReference type="PROSITE" id="PS50216">
    <property type="entry name" value="DHHC"/>
    <property type="match status" value="1"/>
</dbReference>
<dbReference type="GeneID" id="94832366"/>
<gene>
    <name evidence="10" type="ORF">TRFO_14190</name>
</gene>
<dbReference type="EC" id="2.3.1.225" evidence="8"/>
<evidence type="ECO:0000313" key="10">
    <source>
        <dbReference type="EMBL" id="OHT15289.1"/>
    </source>
</evidence>
<sequence length="314" mass="36857">MYYGFQCVTGHILSLFTTILPMNKITEKPFAYAMITVYFLFHILGWFAHGKDCINSDNEFLSFSAKSWIFFSINAAIAYFSAAFSDPGFLTEDWNKNHPNEKFTSTNQEDEKLFCDKCKITRPPRAHHCKECKKCVILFDHHCVFVDNCIGYRTLRPYLVFLITFPLDGIFGCLMMITNMNYHPGKHAFKALVFAFSLLYYFAFLLVDFYQLYILISNLIINSTEVENERDKSQKPDYDLMCVDQVPEFDTNSIIKNLKMRLGNNPFLWLFPYAYNDLPILYPKNKKFVPYSQVKVRKTHSMNQNDIEKANRRK</sequence>
<keyword evidence="6 8" id="KW-0012">Acyltransferase</keyword>
<accession>A0A1J4KVF6</accession>
<evidence type="ECO:0000256" key="2">
    <source>
        <dbReference type="ARBA" id="ARBA00022679"/>
    </source>
</evidence>
<keyword evidence="3 8" id="KW-0812">Transmembrane</keyword>
<keyword evidence="5 8" id="KW-0472">Membrane</keyword>
<dbReference type="PANTHER" id="PTHR22883">
    <property type="entry name" value="ZINC FINGER DHHC DOMAIN CONTAINING PROTEIN"/>
    <property type="match status" value="1"/>
</dbReference>
<evidence type="ECO:0000256" key="3">
    <source>
        <dbReference type="ARBA" id="ARBA00022692"/>
    </source>
</evidence>
<dbReference type="GO" id="GO:0005794">
    <property type="term" value="C:Golgi apparatus"/>
    <property type="evidence" value="ECO:0007669"/>
    <property type="project" value="TreeGrafter"/>
</dbReference>
<evidence type="ECO:0000313" key="11">
    <source>
        <dbReference type="Proteomes" id="UP000179807"/>
    </source>
</evidence>
<dbReference type="GO" id="GO:0006612">
    <property type="term" value="P:protein targeting to membrane"/>
    <property type="evidence" value="ECO:0007669"/>
    <property type="project" value="TreeGrafter"/>
</dbReference>
<proteinExistence type="inferred from homology"/>
<evidence type="ECO:0000256" key="1">
    <source>
        <dbReference type="ARBA" id="ARBA00004141"/>
    </source>
</evidence>
<evidence type="ECO:0000259" key="9">
    <source>
        <dbReference type="Pfam" id="PF01529"/>
    </source>
</evidence>
<comment type="subcellular location">
    <subcellularLocation>
        <location evidence="1">Membrane</location>
        <topology evidence="1">Multi-pass membrane protein</topology>
    </subcellularLocation>
</comment>
<comment type="similarity">
    <text evidence="7">Belongs to the DHHC palmitoyltransferase family. PFA5 subfamily.</text>
</comment>
<keyword evidence="11" id="KW-1185">Reference proteome</keyword>
<dbReference type="OrthoDB" id="331948at2759"/>
<dbReference type="GO" id="GO:0019706">
    <property type="term" value="F:protein-cysteine S-palmitoyltransferase activity"/>
    <property type="evidence" value="ECO:0007669"/>
    <property type="project" value="UniProtKB-EC"/>
</dbReference>